<dbReference type="Proteomes" id="UP000005408">
    <property type="component" value="Unassembled WGS sequence"/>
</dbReference>
<dbReference type="AlphaFoldDB" id="A0A8W8I5Z6"/>
<dbReference type="EnsemblMetazoa" id="G12658.1">
    <property type="protein sequence ID" value="G12658.1:cds"/>
    <property type="gene ID" value="G12658"/>
</dbReference>
<organism evidence="1 2">
    <name type="scientific">Magallana gigas</name>
    <name type="common">Pacific oyster</name>
    <name type="synonym">Crassostrea gigas</name>
    <dbReference type="NCBI Taxonomy" id="29159"/>
    <lineage>
        <taxon>Eukaryota</taxon>
        <taxon>Metazoa</taxon>
        <taxon>Spiralia</taxon>
        <taxon>Lophotrochozoa</taxon>
        <taxon>Mollusca</taxon>
        <taxon>Bivalvia</taxon>
        <taxon>Autobranchia</taxon>
        <taxon>Pteriomorphia</taxon>
        <taxon>Ostreida</taxon>
        <taxon>Ostreoidea</taxon>
        <taxon>Ostreidae</taxon>
        <taxon>Magallana</taxon>
    </lineage>
</organism>
<dbReference type="InterPro" id="IPR011042">
    <property type="entry name" value="6-blade_b-propeller_TolB-like"/>
</dbReference>
<reference evidence="1" key="1">
    <citation type="submission" date="2022-08" db="UniProtKB">
        <authorList>
            <consortium name="EnsemblMetazoa"/>
        </authorList>
    </citation>
    <scope>IDENTIFICATION</scope>
    <source>
        <strain evidence="1">05x7-T-G4-1.051#20</strain>
    </source>
</reference>
<sequence length="144" mass="16563">LEFNAKGKKLFSYPHSVIENVNEDLCVVDMQGGGKVRLMVFDKKFDQRFVYDGKDKMSGAKPCDFGLVRNDSAGRLFLTDFVYHRIHVLSPDGHFIQFLMTVTDGIYFPFALAIDSSGYLWLDCKMTRNENSFSHILRIKYEST</sequence>
<evidence type="ECO:0000313" key="2">
    <source>
        <dbReference type="Proteomes" id="UP000005408"/>
    </source>
</evidence>
<dbReference type="SUPFAM" id="SSF63825">
    <property type="entry name" value="YWTD domain"/>
    <property type="match status" value="1"/>
</dbReference>
<evidence type="ECO:0008006" key="3">
    <source>
        <dbReference type="Google" id="ProtNLM"/>
    </source>
</evidence>
<evidence type="ECO:0000313" key="1">
    <source>
        <dbReference type="EnsemblMetazoa" id="G12658.2:cds"/>
    </source>
</evidence>
<name>A0A8W8I5Z6_MAGGI</name>
<dbReference type="Gene3D" id="2.120.10.30">
    <property type="entry name" value="TolB, C-terminal domain"/>
    <property type="match status" value="1"/>
</dbReference>
<proteinExistence type="predicted"/>
<dbReference type="EnsemblMetazoa" id="G12658.2">
    <property type="protein sequence ID" value="G12658.2:cds"/>
    <property type="gene ID" value="G12658"/>
</dbReference>
<protein>
    <recommendedName>
        <fullName evidence="3">Tripartite motif-containing protein 2</fullName>
    </recommendedName>
</protein>
<accession>A0A8W8I5Z6</accession>
<keyword evidence="2" id="KW-1185">Reference proteome</keyword>